<comment type="subcellular location">
    <subcellularLocation>
        <location evidence="12">Cell inner membrane</location>
    </subcellularLocation>
    <subcellularLocation>
        <location evidence="1">Cell membrane</location>
        <topology evidence="1">Multi-pass membrane protein</topology>
    </subcellularLocation>
</comment>
<feature type="transmembrane region" description="Helical" evidence="12">
    <location>
        <begin position="12"/>
        <end position="34"/>
    </location>
</feature>
<evidence type="ECO:0000256" key="5">
    <source>
        <dbReference type="ARBA" id="ARBA00022617"/>
    </source>
</evidence>
<dbReference type="PIRSF" id="PIRSF006446">
    <property type="entry name" value="Cyt_quinol_oxidase_1"/>
    <property type="match status" value="1"/>
</dbReference>
<organism evidence="13 14">
    <name type="scientific">Cupriavidus necator</name>
    <name type="common">Alcaligenes eutrophus</name>
    <name type="synonym">Ralstonia eutropha</name>
    <dbReference type="NCBI Taxonomy" id="106590"/>
    <lineage>
        <taxon>Bacteria</taxon>
        <taxon>Pseudomonadati</taxon>
        <taxon>Pseudomonadota</taxon>
        <taxon>Betaproteobacteria</taxon>
        <taxon>Burkholderiales</taxon>
        <taxon>Burkholderiaceae</taxon>
        <taxon>Cupriavidus</taxon>
    </lineage>
</organism>
<evidence type="ECO:0000256" key="1">
    <source>
        <dbReference type="ARBA" id="ARBA00004651"/>
    </source>
</evidence>
<dbReference type="GO" id="GO:0070069">
    <property type="term" value="C:cytochrome complex"/>
    <property type="evidence" value="ECO:0007669"/>
    <property type="project" value="UniProtKB-UniRule"/>
</dbReference>
<dbReference type="OrthoDB" id="9807042at2"/>
<dbReference type="Pfam" id="PF01654">
    <property type="entry name" value="Cyt_bd_oxida_I"/>
    <property type="match status" value="1"/>
</dbReference>
<feature type="transmembrane region" description="Helical" evidence="12">
    <location>
        <begin position="188"/>
        <end position="209"/>
    </location>
</feature>
<dbReference type="PANTHER" id="PTHR30365:SF14">
    <property type="entry name" value="CYTOCHROME BD MENAQUINOL OXIDASE SUBUNIT I-RELATED"/>
    <property type="match status" value="1"/>
</dbReference>
<evidence type="ECO:0000256" key="6">
    <source>
        <dbReference type="ARBA" id="ARBA00022692"/>
    </source>
</evidence>
<evidence type="ECO:0000256" key="7">
    <source>
        <dbReference type="ARBA" id="ARBA00022723"/>
    </source>
</evidence>
<feature type="transmembrane region" description="Helical" evidence="12">
    <location>
        <begin position="126"/>
        <end position="147"/>
    </location>
</feature>
<dbReference type="EMBL" id="CP017758">
    <property type="protein sequence ID" value="AQV98154.1"/>
    <property type="molecule type" value="Genomic_DNA"/>
</dbReference>
<evidence type="ECO:0000313" key="14">
    <source>
        <dbReference type="Proteomes" id="UP000189627"/>
    </source>
</evidence>
<dbReference type="KEGG" id="cuh:BJN34_30255"/>
<evidence type="ECO:0000256" key="2">
    <source>
        <dbReference type="ARBA" id="ARBA00009819"/>
    </source>
</evidence>
<reference evidence="14" key="1">
    <citation type="submission" date="2017-02" db="EMBL/GenBank/DDBJ databases">
        <title>Complete genome sequence of Cupriavidus necator strain NH9, a 3-chlorobenzoate degrader.</title>
        <authorList>
            <person name="Moriuchi R."/>
            <person name="Dohra H."/>
            <person name="Ogawa N."/>
        </authorList>
    </citation>
    <scope>NUCLEOTIDE SEQUENCE [LARGE SCALE GENOMIC DNA]</scope>
    <source>
        <strain evidence="14">NH9</strain>
    </source>
</reference>
<feature type="transmembrane region" description="Helical" evidence="12">
    <location>
        <begin position="323"/>
        <end position="345"/>
    </location>
</feature>
<feature type="transmembrane region" description="Helical" evidence="12">
    <location>
        <begin position="96"/>
        <end position="119"/>
    </location>
</feature>
<proteinExistence type="inferred from homology"/>
<dbReference type="GO" id="GO:0020037">
    <property type="term" value="F:heme binding"/>
    <property type="evidence" value="ECO:0007669"/>
    <property type="project" value="TreeGrafter"/>
</dbReference>
<dbReference type="Proteomes" id="UP000189627">
    <property type="component" value="Chromosome 2"/>
</dbReference>
<sequence>MTFDPVMLARVQFGLTVTFHIIFPTMSIGLAAFLAITEGLWLKTRDELYLRIYRFWLNIFALGFGVGVVSGIVLSFEFGTNFAGFARMAGPVIGPLIALEVLTAFFLEAGFLGIMLFGMARVGPKLHFFATLMVAIGTILSASWILAANSWMHTPDGVVFDAAAQQFHVVDRLRVIFNPSYLVRLPHMLLAAYLSVSFLVAGVGAYYLLRRTHLDFARRTFSMGLGFASIAIALQLPLGDTVGFRMFDHQPAKFQAMEGYWDSTARAPYLLFITPHQSEARNGAQFGIPLLGSLIVTRSLDGAVPGLKNTPVADRPPMGPVFYAFRIMFLLGLLMFTAAGMSIWLRLRGRLFSARWFHRLIQYMAPAGLIATIAGWYTSEIGRQPWVVYGYLRTADAVSPLPGSNILLSTISFAVTYALFLAAFVGIAVRVIRKGPDAATNTAPYGASLKHALMPEGPRAHGDDLHGRPS</sequence>
<evidence type="ECO:0000256" key="8">
    <source>
        <dbReference type="ARBA" id="ARBA00022982"/>
    </source>
</evidence>
<feature type="transmembrane region" description="Helical" evidence="12">
    <location>
        <begin position="221"/>
        <end position="238"/>
    </location>
</feature>
<evidence type="ECO:0000256" key="11">
    <source>
        <dbReference type="ARBA" id="ARBA00023136"/>
    </source>
</evidence>
<dbReference type="RefSeq" id="WP_078200447.1">
    <property type="nucleotide sequence ID" value="NZ_CP017758.1"/>
</dbReference>
<evidence type="ECO:0000256" key="9">
    <source>
        <dbReference type="ARBA" id="ARBA00022989"/>
    </source>
</evidence>
<gene>
    <name evidence="13" type="ORF">BJN34_30255</name>
</gene>
<dbReference type="GO" id="GO:0016682">
    <property type="term" value="F:oxidoreductase activity, acting on diphenols and related substances as donors, oxygen as acceptor"/>
    <property type="evidence" value="ECO:0007669"/>
    <property type="project" value="TreeGrafter"/>
</dbReference>
<accession>A0A1U9UZM2</accession>
<evidence type="ECO:0000256" key="12">
    <source>
        <dbReference type="PIRNR" id="PIRNR006446"/>
    </source>
</evidence>
<keyword evidence="8 12" id="KW-0249">Electron transport</keyword>
<keyword evidence="6 12" id="KW-0812">Transmembrane</keyword>
<keyword evidence="5 12" id="KW-0349">Heme</keyword>
<evidence type="ECO:0000256" key="4">
    <source>
        <dbReference type="ARBA" id="ARBA00022475"/>
    </source>
</evidence>
<feature type="transmembrane region" description="Helical" evidence="12">
    <location>
        <begin position="357"/>
        <end position="377"/>
    </location>
</feature>
<keyword evidence="9 12" id="KW-1133">Transmembrane helix</keyword>
<comment type="similarity">
    <text evidence="2 12">Belongs to the cytochrome ubiquinol oxidase subunit 1 family.</text>
</comment>
<dbReference type="GO" id="GO:0019646">
    <property type="term" value="P:aerobic electron transport chain"/>
    <property type="evidence" value="ECO:0007669"/>
    <property type="project" value="InterPro"/>
</dbReference>
<feature type="transmembrane region" description="Helical" evidence="12">
    <location>
        <begin position="55"/>
        <end position="76"/>
    </location>
</feature>
<protein>
    <submittedName>
        <fullName evidence="13">Cytochrome ubiquinol oxidase subunit I</fullName>
    </submittedName>
</protein>
<evidence type="ECO:0000313" key="13">
    <source>
        <dbReference type="EMBL" id="AQV98154.1"/>
    </source>
</evidence>
<dbReference type="GO" id="GO:0009055">
    <property type="term" value="F:electron transfer activity"/>
    <property type="evidence" value="ECO:0007669"/>
    <property type="project" value="UniProtKB-UniRule"/>
</dbReference>
<keyword evidence="10 12" id="KW-0408">Iron</keyword>
<keyword evidence="11 12" id="KW-0472">Membrane</keyword>
<keyword evidence="4 12" id="KW-1003">Cell membrane</keyword>
<keyword evidence="3 12" id="KW-0813">Transport</keyword>
<dbReference type="InterPro" id="IPR002585">
    <property type="entry name" value="Cyt-d_ubiquinol_oxidase_su_1"/>
</dbReference>
<evidence type="ECO:0000256" key="3">
    <source>
        <dbReference type="ARBA" id="ARBA00022448"/>
    </source>
</evidence>
<feature type="transmembrane region" description="Helical" evidence="12">
    <location>
        <begin position="406"/>
        <end position="429"/>
    </location>
</feature>
<evidence type="ECO:0000256" key="10">
    <source>
        <dbReference type="ARBA" id="ARBA00023004"/>
    </source>
</evidence>
<dbReference type="GO" id="GO:0046872">
    <property type="term" value="F:metal ion binding"/>
    <property type="evidence" value="ECO:0007669"/>
    <property type="project" value="UniProtKB-UniRule"/>
</dbReference>
<dbReference type="AlphaFoldDB" id="A0A1U9UZM2"/>
<keyword evidence="7 12" id="KW-0479">Metal-binding</keyword>
<name>A0A1U9UZM2_CUPNE</name>
<dbReference type="PANTHER" id="PTHR30365">
    <property type="entry name" value="CYTOCHROME D UBIQUINOL OXIDASE"/>
    <property type="match status" value="1"/>
</dbReference>
<dbReference type="GO" id="GO:0005886">
    <property type="term" value="C:plasma membrane"/>
    <property type="evidence" value="ECO:0007669"/>
    <property type="project" value="UniProtKB-SubCell"/>
</dbReference>